<gene>
    <name evidence="2" type="ORF">J21TS7_46000</name>
</gene>
<feature type="region of interest" description="Disordered" evidence="1">
    <location>
        <begin position="61"/>
        <end position="105"/>
    </location>
</feature>
<keyword evidence="3" id="KW-1185">Reference proteome</keyword>
<protein>
    <submittedName>
        <fullName evidence="2">Uncharacterized protein</fullName>
    </submittedName>
</protein>
<evidence type="ECO:0000313" key="3">
    <source>
        <dbReference type="Proteomes" id="UP000676601"/>
    </source>
</evidence>
<reference evidence="2 3" key="1">
    <citation type="submission" date="2021-03" db="EMBL/GenBank/DDBJ databases">
        <title>Antimicrobial resistance genes in bacteria isolated from Japanese honey, and their potential for conferring macrolide and lincosamide resistance in the American foulbrood pathogen Paenibacillus larvae.</title>
        <authorList>
            <person name="Okamoto M."/>
            <person name="Kumagai M."/>
            <person name="Kanamori H."/>
            <person name="Takamatsu D."/>
        </authorList>
    </citation>
    <scope>NUCLEOTIDE SEQUENCE [LARGE SCALE GENOMIC DNA]</scope>
    <source>
        <strain evidence="2 3">J21TS7</strain>
    </source>
</reference>
<evidence type="ECO:0000256" key="1">
    <source>
        <dbReference type="SAM" id="MobiDB-lite"/>
    </source>
</evidence>
<dbReference type="Proteomes" id="UP000676601">
    <property type="component" value="Unassembled WGS sequence"/>
</dbReference>
<comment type="caution">
    <text evidence="2">The sequence shown here is derived from an EMBL/GenBank/DDBJ whole genome shotgun (WGS) entry which is preliminary data.</text>
</comment>
<accession>A0ABQ4LIM0</accession>
<feature type="compositionally biased region" description="Low complexity" evidence="1">
    <location>
        <begin position="85"/>
        <end position="105"/>
    </location>
</feature>
<dbReference type="EMBL" id="BORU01000002">
    <property type="protein sequence ID" value="GIO56282.1"/>
    <property type="molecule type" value="Genomic_DNA"/>
</dbReference>
<organism evidence="2 3">
    <name type="scientific">Paenibacillus cineris</name>
    <dbReference type="NCBI Taxonomy" id="237530"/>
    <lineage>
        <taxon>Bacteria</taxon>
        <taxon>Bacillati</taxon>
        <taxon>Bacillota</taxon>
        <taxon>Bacilli</taxon>
        <taxon>Bacillales</taxon>
        <taxon>Paenibacillaceae</taxon>
        <taxon>Paenibacillus</taxon>
    </lineage>
</organism>
<name>A0ABQ4LIM0_9BACL</name>
<sequence length="105" mass="12235">MDFRLRHRMLSRRLADIDERRAFLRIPKQFLVHQAVIQDDIRLLDPPERLYRNELRITGTGADDRHHARLHRPRSADTAAASMEPRAPADPIAPDLLLPNPRMDT</sequence>
<proteinExistence type="predicted"/>
<evidence type="ECO:0000313" key="2">
    <source>
        <dbReference type="EMBL" id="GIO56282.1"/>
    </source>
</evidence>